<dbReference type="EMBL" id="QFPW01000021">
    <property type="protein sequence ID" value="PZQ46770.1"/>
    <property type="molecule type" value="Genomic_DNA"/>
</dbReference>
<dbReference type="Pfam" id="PF01618">
    <property type="entry name" value="MotA_ExbB"/>
    <property type="match status" value="1"/>
</dbReference>
<sequence>MFFRYLLFNAVSLFIVAFLFQYYDALNWLLANDPTRISLLISAIYIILVAYLLPSVLGKSADVGKVLQRVSFIGKSLMGIGLIGTVIGMMHIFATIGVVTDIKTAIPQLMLGVGTAQITTLFGLSSALLVSYLTFFVFGVTEDER</sequence>
<organism evidence="9 10">
    <name type="scientific">Rhodovulum sulfidophilum</name>
    <name type="common">Rhodobacter sulfidophilus</name>
    <dbReference type="NCBI Taxonomy" id="35806"/>
    <lineage>
        <taxon>Bacteria</taxon>
        <taxon>Pseudomonadati</taxon>
        <taxon>Pseudomonadota</taxon>
        <taxon>Alphaproteobacteria</taxon>
        <taxon>Rhodobacterales</taxon>
        <taxon>Paracoccaceae</taxon>
        <taxon>Rhodovulum</taxon>
    </lineage>
</organism>
<evidence type="ECO:0000256" key="2">
    <source>
        <dbReference type="ARBA" id="ARBA00022475"/>
    </source>
</evidence>
<keyword evidence="4 7" id="KW-1133">Transmembrane helix</keyword>
<keyword evidence="5 7" id="KW-0472">Membrane</keyword>
<evidence type="ECO:0000256" key="6">
    <source>
        <dbReference type="RuleBase" id="RU004057"/>
    </source>
</evidence>
<keyword evidence="2" id="KW-1003">Cell membrane</keyword>
<feature type="transmembrane region" description="Helical" evidence="7">
    <location>
        <begin position="77"/>
        <end position="98"/>
    </location>
</feature>
<evidence type="ECO:0000256" key="1">
    <source>
        <dbReference type="ARBA" id="ARBA00004651"/>
    </source>
</evidence>
<evidence type="ECO:0000259" key="8">
    <source>
        <dbReference type="Pfam" id="PF01618"/>
    </source>
</evidence>
<feature type="transmembrane region" description="Helical" evidence="7">
    <location>
        <begin position="118"/>
        <end position="140"/>
    </location>
</feature>
<comment type="caution">
    <text evidence="9">The sequence shown here is derived from an EMBL/GenBank/DDBJ whole genome shotgun (WGS) entry which is preliminary data.</text>
</comment>
<feature type="transmembrane region" description="Helical" evidence="7">
    <location>
        <begin position="5"/>
        <end position="23"/>
    </location>
</feature>
<reference evidence="9 10" key="1">
    <citation type="submission" date="2017-08" db="EMBL/GenBank/DDBJ databases">
        <title>Infants hospitalized years apart are colonized by the same room-sourced microbial strains.</title>
        <authorList>
            <person name="Brooks B."/>
            <person name="Olm M.R."/>
            <person name="Firek B.A."/>
            <person name="Baker R."/>
            <person name="Thomas B.C."/>
            <person name="Morowitz M.J."/>
            <person name="Banfield J.F."/>
        </authorList>
    </citation>
    <scope>NUCLEOTIDE SEQUENCE [LARGE SCALE GENOMIC DNA]</scope>
    <source>
        <strain evidence="9">S2_005_002_R2_34</strain>
    </source>
</reference>
<keyword evidence="6" id="KW-0813">Transport</keyword>
<dbReference type="AlphaFoldDB" id="A0A2W5Q5V0"/>
<protein>
    <recommendedName>
        <fullName evidence="8">MotA/TolQ/ExbB proton channel domain-containing protein</fullName>
    </recommendedName>
</protein>
<feature type="transmembrane region" description="Helical" evidence="7">
    <location>
        <begin position="35"/>
        <end position="57"/>
    </location>
</feature>
<dbReference type="Proteomes" id="UP000249185">
    <property type="component" value="Unassembled WGS sequence"/>
</dbReference>
<evidence type="ECO:0000313" key="10">
    <source>
        <dbReference type="Proteomes" id="UP000249185"/>
    </source>
</evidence>
<evidence type="ECO:0000313" key="9">
    <source>
        <dbReference type="EMBL" id="PZQ46770.1"/>
    </source>
</evidence>
<name>A0A2W5Q5V0_RHOSU</name>
<accession>A0A2W5Q5V0</accession>
<evidence type="ECO:0000256" key="4">
    <source>
        <dbReference type="ARBA" id="ARBA00022989"/>
    </source>
</evidence>
<evidence type="ECO:0000256" key="3">
    <source>
        <dbReference type="ARBA" id="ARBA00022692"/>
    </source>
</evidence>
<evidence type="ECO:0000256" key="5">
    <source>
        <dbReference type="ARBA" id="ARBA00023136"/>
    </source>
</evidence>
<dbReference type="InterPro" id="IPR002898">
    <property type="entry name" value="MotA_ExbB_proton_chnl"/>
</dbReference>
<keyword evidence="3 7" id="KW-0812">Transmembrane</keyword>
<keyword evidence="6" id="KW-0653">Protein transport</keyword>
<comment type="subcellular location">
    <subcellularLocation>
        <location evidence="1">Cell membrane</location>
        <topology evidence="1">Multi-pass membrane protein</topology>
    </subcellularLocation>
    <subcellularLocation>
        <location evidence="6">Membrane</location>
        <topology evidence="6">Multi-pass membrane protein</topology>
    </subcellularLocation>
</comment>
<dbReference type="GO" id="GO:0015031">
    <property type="term" value="P:protein transport"/>
    <property type="evidence" value="ECO:0007669"/>
    <property type="project" value="UniProtKB-KW"/>
</dbReference>
<proteinExistence type="inferred from homology"/>
<feature type="domain" description="MotA/TolQ/ExbB proton channel" evidence="8">
    <location>
        <begin position="70"/>
        <end position="132"/>
    </location>
</feature>
<evidence type="ECO:0000256" key="7">
    <source>
        <dbReference type="SAM" id="Phobius"/>
    </source>
</evidence>
<comment type="similarity">
    <text evidence="6">Belongs to the exbB/tolQ family.</text>
</comment>
<gene>
    <name evidence="9" type="ORF">DI556_19305</name>
</gene>
<dbReference type="GO" id="GO:0005886">
    <property type="term" value="C:plasma membrane"/>
    <property type="evidence" value="ECO:0007669"/>
    <property type="project" value="UniProtKB-SubCell"/>
</dbReference>